<dbReference type="CDD" id="cd01948">
    <property type="entry name" value="EAL"/>
    <property type="match status" value="1"/>
</dbReference>
<evidence type="ECO:0000313" key="3">
    <source>
        <dbReference type="Proteomes" id="UP000317036"/>
    </source>
</evidence>
<proteinExistence type="predicted"/>
<evidence type="ECO:0000259" key="1">
    <source>
        <dbReference type="PROSITE" id="PS50883"/>
    </source>
</evidence>
<dbReference type="SUPFAM" id="SSF141868">
    <property type="entry name" value="EAL domain-like"/>
    <property type="match status" value="1"/>
</dbReference>
<reference evidence="2 3" key="1">
    <citation type="submission" date="2019-07" db="EMBL/GenBank/DDBJ databases">
        <authorList>
            <person name="Kim J."/>
        </authorList>
    </citation>
    <scope>NUCLEOTIDE SEQUENCE [LARGE SCALE GENOMIC DNA]</scope>
    <source>
        <strain evidence="2 3">JC52</strain>
    </source>
</reference>
<organism evidence="2 3">
    <name type="scientific">Paenibacillus cremeus</name>
    <dbReference type="NCBI Taxonomy" id="2163881"/>
    <lineage>
        <taxon>Bacteria</taxon>
        <taxon>Bacillati</taxon>
        <taxon>Bacillota</taxon>
        <taxon>Bacilli</taxon>
        <taxon>Bacillales</taxon>
        <taxon>Paenibacillaceae</taxon>
        <taxon>Paenibacillus</taxon>
    </lineage>
</organism>
<dbReference type="OrthoDB" id="9759607at2"/>
<dbReference type="InterPro" id="IPR050706">
    <property type="entry name" value="Cyclic-di-GMP_PDE-like"/>
</dbReference>
<accession>A0A559K499</accession>
<dbReference type="GO" id="GO:0071111">
    <property type="term" value="F:cyclic-guanylate-specific phosphodiesterase activity"/>
    <property type="evidence" value="ECO:0007669"/>
    <property type="project" value="InterPro"/>
</dbReference>
<dbReference type="Pfam" id="PF00563">
    <property type="entry name" value="EAL"/>
    <property type="match status" value="1"/>
</dbReference>
<dbReference type="Gene3D" id="3.20.20.450">
    <property type="entry name" value="EAL domain"/>
    <property type="match status" value="1"/>
</dbReference>
<dbReference type="InterPro" id="IPR001633">
    <property type="entry name" value="EAL_dom"/>
</dbReference>
<dbReference type="AlphaFoldDB" id="A0A559K499"/>
<dbReference type="EMBL" id="VNJI01000045">
    <property type="protein sequence ID" value="TVY06946.1"/>
    <property type="molecule type" value="Genomic_DNA"/>
</dbReference>
<name>A0A559K499_9BACL</name>
<feature type="domain" description="EAL" evidence="1">
    <location>
        <begin position="1"/>
        <end position="89"/>
    </location>
</feature>
<gene>
    <name evidence="2" type="ORF">FPZ49_26280</name>
</gene>
<dbReference type="PANTHER" id="PTHR33121">
    <property type="entry name" value="CYCLIC DI-GMP PHOSPHODIESTERASE PDEF"/>
    <property type="match status" value="1"/>
</dbReference>
<dbReference type="PROSITE" id="PS50883">
    <property type="entry name" value="EAL"/>
    <property type="match status" value="1"/>
</dbReference>
<dbReference type="InterPro" id="IPR035919">
    <property type="entry name" value="EAL_sf"/>
</dbReference>
<dbReference type="Proteomes" id="UP000317036">
    <property type="component" value="Unassembled WGS sequence"/>
</dbReference>
<protein>
    <submittedName>
        <fullName evidence="2">EAL domain-containing protein</fullName>
    </submittedName>
</protein>
<evidence type="ECO:0000313" key="2">
    <source>
        <dbReference type="EMBL" id="TVY06946.1"/>
    </source>
</evidence>
<keyword evidence="3" id="KW-1185">Reference proteome</keyword>
<sequence>MNLLKRLPFHIIKIDKSFADEIAIVSEHQITASIINLLKQLGYLVIAEGLESYHQLYHLKQWGCDFAQGYLMSKPLSEDQLAVQSNFLSPT</sequence>
<comment type="caution">
    <text evidence="2">The sequence shown here is derived from an EMBL/GenBank/DDBJ whole genome shotgun (WGS) entry which is preliminary data.</text>
</comment>
<dbReference type="PANTHER" id="PTHR33121:SF70">
    <property type="entry name" value="SIGNALING PROTEIN YKOW"/>
    <property type="match status" value="1"/>
</dbReference>